<evidence type="ECO:0000256" key="9">
    <source>
        <dbReference type="ARBA" id="ARBA00029596"/>
    </source>
</evidence>
<evidence type="ECO:0000256" key="12">
    <source>
        <dbReference type="ARBA" id="ARBA00047973"/>
    </source>
</evidence>
<evidence type="ECO:0000256" key="3">
    <source>
        <dbReference type="ARBA" id="ARBA00008621"/>
    </source>
</evidence>
<name>A0A2Z4JAV0_9ACTN</name>
<evidence type="ECO:0000313" key="14">
    <source>
        <dbReference type="EMBL" id="AWW41503.1"/>
    </source>
</evidence>
<dbReference type="GO" id="GO:0046872">
    <property type="term" value="F:metal ion binding"/>
    <property type="evidence" value="ECO:0007669"/>
    <property type="project" value="UniProtKB-KW"/>
</dbReference>
<dbReference type="InterPro" id="IPR005493">
    <property type="entry name" value="RraA/RraA-like"/>
</dbReference>
<feature type="binding site" evidence="13">
    <location>
        <position position="129"/>
    </location>
    <ligand>
        <name>substrate</name>
    </ligand>
</feature>
<dbReference type="PANTHER" id="PTHR33254">
    <property type="entry name" value="4-HYDROXY-4-METHYL-2-OXOGLUTARATE ALDOLASE 3-RELATED"/>
    <property type="match status" value="1"/>
</dbReference>
<evidence type="ECO:0000256" key="6">
    <source>
        <dbReference type="ARBA" id="ARBA00012947"/>
    </source>
</evidence>
<comment type="subunit">
    <text evidence="4">Homotrimer.</text>
</comment>
<dbReference type="InterPro" id="IPR036704">
    <property type="entry name" value="RraA/RraA-like_sf"/>
</dbReference>
<dbReference type="AlphaFoldDB" id="A0A2Z4JAV0"/>
<evidence type="ECO:0000256" key="5">
    <source>
        <dbReference type="ARBA" id="ARBA00012213"/>
    </source>
</evidence>
<protein>
    <recommendedName>
        <fullName evidence="7">Putative 4-hydroxy-4-methyl-2-oxoglutarate aldolase</fullName>
        <ecNumber evidence="6">4.1.1.112</ecNumber>
        <ecNumber evidence="5">4.1.3.17</ecNumber>
    </recommendedName>
    <alternativeName>
        <fullName evidence="11">Oxaloacetate decarboxylase</fullName>
    </alternativeName>
    <alternativeName>
        <fullName evidence="9">Regulator of ribonuclease activity homolog</fullName>
    </alternativeName>
    <alternativeName>
        <fullName evidence="10">RraA-like protein</fullName>
    </alternativeName>
</protein>
<comment type="cofactor">
    <cofactor evidence="13">
        <name>Mg(2+)</name>
        <dbReference type="ChEBI" id="CHEBI:18420"/>
    </cofactor>
</comment>
<evidence type="ECO:0000256" key="4">
    <source>
        <dbReference type="ARBA" id="ARBA00011233"/>
    </source>
</evidence>
<comment type="function">
    <text evidence="8">Catalyzes the aldol cleavage of 4-hydroxy-4-methyl-2-oxoglutarate (HMG) into 2 molecules of pyruvate. Also contains a secondary oxaloacetate (OAA) decarboxylase activity due to the common pyruvate enolate transition state formed following C-C bond cleavage in the retro-aldol and decarboxylation reactions.</text>
</comment>
<evidence type="ECO:0000256" key="10">
    <source>
        <dbReference type="ARBA" id="ARBA00030169"/>
    </source>
</evidence>
<evidence type="ECO:0000313" key="15">
    <source>
        <dbReference type="Proteomes" id="UP000249616"/>
    </source>
</evidence>
<reference evidence="14 15" key="1">
    <citation type="journal article" date="2019" name="Int. J. Syst. Evol. Microbiol.">
        <title>Streptomyces cadmiisoli sp. nov., a novel actinomycete isolated from cadmium-contaminated soil.</title>
        <authorList>
            <person name="Li K."/>
            <person name="Tang X."/>
            <person name="Zhao J."/>
            <person name="Guo Y."/>
            <person name="Tang Y."/>
            <person name="Gao J."/>
        </authorList>
    </citation>
    <scope>NUCLEOTIDE SEQUENCE [LARGE SCALE GENOMIC DNA]</scope>
    <source>
        <strain evidence="14 15">ZFG47</strain>
    </source>
</reference>
<comment type="similarity">
    <text evidence="3">Belongs to the class II aldolase/RraA-like family.</text>
</comment>
<keyword evidence="15" id="KW-1185">Reference proteome</keyword>
<dbReference type="EC" id="4.1.3.17" evidence="5"/>
<comment type="catalytic activity">
    <reaction evidence="1">
        <text>4-hydroxy-4-methyl-2-oxoglutarate = 2 pyruvate</text>
        <dbReference type="Rhea" id="RHEA:22748"/>
        <dbReference type="ChEBI" id="CHEBI:15361"/>
        <dbReference type="ChEBI" id="CHEBI:58276"/>
        <dbReference type="EC" id="4.1.3.17"/>
    </reaction>
</comment>
<dbReference type="Proteomes" id="UP000249616">
    <property type="component" value="Chromosome"/>
</dbReference>
<sequence>MIENGAEHELGNARFVSRLSELGCAALVDAMGRIHDHRAHILPMVSPDPGRPLFGPAATIAFMPRRDDLTQSSETFADFFYQAVGESPAGRVLVLSSGGYPDVSHAGGTKLSRVAHHGLAGVLADGRLRDFRQLREQGFATWCNGESTRWGGEVVMPYAADVTVEFAGVCITPGDYVYADSSGAVVIPSQSLHRVLEIARKVEGEDSHFLEQIRAEQIP</sequence>
<dbReference type="CDD" id="cd16841">
    <property type="entry name" value="RraA_family"/>
    <property type="match status" value="1"/>
</dbReference>
<dbReference type="EC" id="4.1.1.112" evidence="6"/>
<evidence type="ECO:0000256" key="13">
    <source>
        <dbReference type="PIRSR" id="PIRSR605493-1"/>
    </source>
</evidence>
<comment type="cofactor">
    <cofactor evidence="2">
        <name>a divalent metal cation</name>
        <dbReference type="ChEBI" id="CHEBI:60240"/>
    </cofactor>
</comment>
<organism evidence="14 15">
    <name type="scientific">Streptomyces cadmiisoli</name>
    <dbReference type="NCBI Taxonomy" id="2184053"/>
    <lineage>
        <taxon>Bacteria</taxon>
        <taxon>Bacillati</taxon>
        <taxon>Actinomycetota</taxon>
        <taxon>Actinomycetes</taxon>
        <taxon>Kitasatosporales</taxon>
        <taxon>Streptomycetaceae</taxon>
        <taxon>Streptomyces</taxon>
        <taxon>Streptomyces aurantiacus group</taxon>
    </lineage>
</organism>
<evidence type="ECO:0000256" key="2">
    <source>
        <dbReference type="ARBA" id="ARBA00001968"/>
    </source>
</evidence>
<dbReference type="PANTHER" id="PTHR33254:SF4">
    <property type="entry name" value="4-HYDROXY-4-METHYL-2-OXOGLUTARATE ALDOLASE 3-RELATED"/>
    <property type="match status" value="1"/>
</dbReference>
<dbReference type="KEGG" id="scad:DN051_36540"/>
<evidence type="ECO:0000256" key="7">
    <source>
        <dbReference type="ARBA" id="ARBA00016549"/>
    </source>
</evidence>
<evidence type="ECO:0000256" key="8">
    <source>
        <dbReference type="ARBA" id="ARBA00025046"/>
    </source>
</evidence>
<feature type="binding site" evidence="13">
    <location>
        <position position="130"/>
    </location>
    <ligand>
        <name>Mg(2+)</name>
        <dbReference type="ChEBI" id="CHEBI:18420"/>
    </ligand>
</feature>
<dbReference type="GO" id="GO:0008948">
    <property type="term" value="F:oxaloacetate decarboxylase activity"/>
    <property type="evidence" value="ECO:0007669"/>
    <property type="project" value="UniProtKB-EC"/>
</dbReference>
<dbReference type="SUPFAM" id="SSF89562">
    <property type="entry name" value="RraA-like"/>
    <property type="match status" value="1"/>
</dbReference>
<evidence type="ECO:0000256" key="11">
    <source>
        <dbReference type="ARBA" id="ARBA00032305"/>
    </source>
</evidence>
<dbReference type="RefSeq" id="WP_112441000.1">
    <property type="nucleotide sequence ID" value="NZ_CP030073.1"/>
</dbReference>
<dbReference type="Gene3D" id="3.50.30.40">
    <property type="entry name" value="Ribonuclease E inhibitor RraA/RraA-like"/>
    <property type="match status" value="1"/>
</dbReference>
<accession>A0A2Z4JAV0</accession>
<dbReference type="Pfam" id="PF03737">
    <property type="entry name" value="RraA-like"/>
    <property type="match status" value="1"/>
</dbReference>
<evidence type="ECO:0000256" key="1">
    <source>
        <dbReference type="ARBA" id="ARBA00001342"/>
    </source>
</evidence>
<dbReference type="GO" id="GO:0047443">
    <property type="term" value="F:4-hydroxy-4-methyl-2-oxoglutarate aldolase activity"/>
    <property type="evidence" value="ECO:0007669"/>
    <property type="project" value="UniProtKB-EC"/>
</dbReference>
<proteinExistence type="inferred from homology"/>
<keyword evidence="13" id="KW-0460">Magnesium</keyword>
<dbReference type="EMBL" id="CP030073">
    <property type="protein sequence ID" value="AWW41503.1"/>
    <property type="molecule type" value="Genomic_DNA"/>
</dbReference>
<comment type="catalytic activity">
    <reaction evidence="12">
        <text>oxaloacetate + H(+) = pyruvate + CO2</text>
        <dbReference type="Rhea" id="RHEA:15641"/>
        <dbReference type="ChEBI" id="CHEBI:15361"/>
        <dbReference type="ChEBI" id="CHEBI:15378"/>
        <dbReference type="ChEBI" id="CHEBI:16452"/>
        <dbReference type="ChEBI" id="CHEBI:16526"/>
        <dbReference type="EC" id="4.1.1.112"/>
    </reaction>
</comment>
<gene>
    <name evidence="14" type="ORF">DN051_36540</name>
</gene>
<keyword evidence="13" id="KW-0479">Metal-binding</keyword>